<gene>
    <name evidence="1" type="ORF">NP777_34290</name>
</gene>
<dbReference type="Proteomes" id="UP001204746">
    <property type="component" value="Unassembled WGS sequence"/>
</dbReference>
<dbReference type="RefSeq" id="WP_256654082.1">
    <property type="nucleotide sequence ID" value="NZ_JANIAA010000032.1"/>
</dbReference>
<name>A0ABT1V771_9ACTN</name>
<protein>
    <submittedName>
        <fullName evidence="1">Uncharacterized protein</fullName>
    </submittedName>
</protein>
<keyword evidence="2" id="KW-1185">Reference proteome</keyword>
<accession>A0ABT1V771</accession>
<organism evidence="1 2">
    <name type="scientific">Streptomyces rugosispiralis</name>
    <dbReference type="NCBI Taxonomy" id="2967341"/>
    <lineage>
        <taxon>Bacteria</taxon>
        <taxon>Bacillati</taxon>
        <taxon>Actinomycetota</taxon>
        <taxon>Actinomycetes</taxon>
        <taxon>Kitasatosporales</taxon>
        <taxon>Streptomycetaceae</taxon>
        <taxon>Streptomyces</taxon>
    </lineage>
</organism>
<dbReference type="EMBL" id="JANIAA010000032">
    <property type="protein sequence ID" value="MCQ8193238.1"/>
    <property type="molecule type" value="Genomic_DNA"/>
</dbReference>
<evidence type="ECO:0000313" key="2">
    <source>
        <dbReference type="Proteomes" id="UP001204746"/>
    </source>
</evidence>
<evidence type="ECO:0000313" key="1">
    <source>
        <dbReference type="EMBL" id="MCQ8193238.1"/>
    </source>
</evidence>
<proteinExistence type="predicted"/>
<comment type="caution">
    <text evidence="1">The sequence shown here is derived from an EMBL/GenBank/DDBJ whole genome shotgun (WGS) entry which is preliminary data.</text>
</comment>
<sequence>MEEIGVDALIATTAENVTYSSNFWALSQWLRRGPQVYVALSRQALGENPWLVVGTGSLGLLAGQQVWVENVVRYGFFSLKGSVPGHGLDRDRAMAEQKRLGDLLESPCEDGPTSWAAR</sequence>
<reference evidence="1 2" key="1">
    <citation type="submission" date="2022-07" db="EMBL/GenBank/DDBJ databases">
        <authorList>
            <person name="Phongsopitanun W."/>
            <person name="Tanasupawat S."/>
        </authorList>
    </citation>
    <scope>NUCLEOTIDE SEQUENCE [LARGE SCALE GENOMIC DNA]</scope>
    <source>
        <strain evidence="1 2">RCU-064</strain>
    </source>
</reference>